<reference evidence="2" key="1">
    <citation type="submission" date="2021-02" db="EMBL/GenBank/DDBJ databases">
        <authorList>
            <person name="Nowell W R."/>
        </authorList>
    </citation>
    <scope>NUCLEOTIDE SEQUENCE</scope>
</reference>
<name>A0A815R616_9BILA</name>
<evidence type="ECO:0000313" key="4">
    <source>
        <dbReference type="Proteomes" id="UP000663891"/>
    </source>
</evidence>
<dbReference type="EMBL" id="CAJNON010001575">
    <property type="protein sequence ID" value="CAF1472612.1"/>
    <property type="molecule type" value="Genomic_DNA"/>
</dbReference>
<comment type="caution">
    <text evidence="2">The sequence shown here is derived from an EMBL/GenBank/DDBJ whole genome shotgun (WGS) entry which is preliminary data.</text>
</comment>
<proteinExistence type="predicted"/>
<accession>A0A815R616</accession>
<sequence length="391" mass="45777">MDVIIKHFEDCEKITLDSESVDRPSNLALIQVQSIPSILPSFVLLVQLDHLPPANSNLFSKIKYLFKVLFEKNKTIYTWGPLQNEIEYGSQYSIFSYPIEAKDVNLQSEFSKWYSRVPSYCEVCKPSNDTHVTVGSSMFCECREHAYNDPSKPWSLQNAILYAGNSFLDKSQTENNWFSMLDPKYTTLHPVKLENIINYAVYDCISLAYLRLPVVERWSLVRLEETPISILLTDPKQAVVDPDLEDISDDELPPLLNVNRVEQNDEVIGEVLDADINVEYPSTVEQNLPSPRFRRSCKHTNRSVEARAFRNKKRFSTTRARRYEYHLTRYLYRQFTKKMVGKVLKKLQIKFKYIKRDGNQVLIGMKNEEFKKQFDKILPLDMFDKEHYHNN</sequence>
<dbReference type="EMBL" id="CAJOBB010000184">
    <property type="protein sequence ID" value="CAF3600327.1"/>
    <property type="molecule type" value="Genomic_DNA"/>
</dbReference>
<evidence type="ECO:0000313" key="2">
    <source>
        <dbReference type="EMBL" id="CAF1472612.1"/>
    </source>
</evidence>
<protein>
    <submittedName>
        <fullName evidence="2">Uncharacterized protein</fullName>
    </submittedName>
</protein>
<dbReference type="Proteomes" id="UP000663868">
    <property type="component" value="Unassembled WGS sequence"/>
</dbReference>
<dbReference type="EMBL" id="CAJNOE010001000">
    <property type="protein sequence ID" value="CAF1372131.1"/>
    <property type="molecule type" value="Genomic_DNA"/>
</dbReference>
<organism evidence="2 4">
    <name type="scientific">Adineta steineri</name>
    <dbReference type="NCBI Taxonomy" id="433720"/>
    <lineage>
        <taxon>Eukaryota</taxon>
        <taxon>Metazoa</taxon>
        <taxon>Spiralia</taxon>
        <taxon>Gnathifera</taxon>
        <taxon>Rotifera</taxon>
        <taxon>Eurotatoria</taxon>
        <taxon>Bdelloidea</taxon>
        <taxon>Adinetida</taxon>
        <taxon>Adinetidae</taxon>
        <taxon>Adineta</taxon>
    </lineage>
</organism>
<dbReference type="AlphaFoldDB" id="A0A815R616"/>
<dbReference type="Proteomes" id="UP000663891">
    <property type="component" value="Unassembled WGS sequence"/>
</dbReference>
<evidence type="ECO:0000313" key="1">
    <source>
        <dbReference type="EMBL" id="CAF1372131.1"/>
    </source>
</evidence>
<evidence type="ECO:0000313" key="3">
    <source>
        <dbReference type="EMBL" id="CAF3600327.1"/>
    </source>
</evidence>
<gene>
    <name evidence="1" type="ORF">IZO911_LOCUS37922</name>
    <name evidence="3" type="ORF">KXQ929_LOCUS5096</name>
    <name evidence="2" type="ORF">VCS650_LOCUS40702</name>
</gene>
<dbReference type="OrthoDB" id="10043296at2759"/>
<dbReference type="Proteomes" id="UP000663860">
    <property type="component" value="Unassembled WGS sequence"/>
</dbReference>